<dbReference type="Pfam" id="PF02355">
    <property type="entry name" value="SecD_SecF_C"/>
    <property type="match status" value="2"/>
</dbReference>
<evidence type="ECO:0000259" key="13">
    <source>
        <dbReference type="Pfam" id="PF21760"/>
    </source>
</evidence>
<dbReference type="FunFam" id="1.20.1640.10:FF:000044">
    <property type="entry name" value="Multifunctional fusion protein"/>
    <property type="match status" value="1"/>
</dbReference>
<evidence type="ECO:0000256" key="11">
    <source>
        <dbReference type="SAM" id="MobiDB-lite"/>
    </source>
</evidence>
<dbReference type="Proteomes" id="UP000475214">
    <property type="component" value="Unassembled WGS sequence"/>
</dbReference>
<evidence type="ECO:0000256" key="10">
    <source>
        <dbReference type="HAMAP-Rule" id="MF_01464"/>
    </source>
</evidence>
<feature type="domain" description="Protein translocase subunit SecDF P1" evidence="13">
    <location>
        <begin position="35"/>
        <end position="91"/>
    </location>
</feature>
<dbReference type="AlphaFoldDB" id="A0A6L9S3C1"/>
<dbReference type="Gene3D" id="1.20.1640.10">
    <property type="entry name" value="Multidrug efflux transporter AcrB transmembrane domain"/>
    <property type="match status" value="2"/>
</dbReference>
<dbReference type="RefSeq" id="WP_163732131.1">
    <property type="nucleotide sequence ID" value="NZ_JAAGOA010000001.1"/>
</dbReference>
<dbReference type="InterPro" id="IPR005791">
    <property type="entry name" value="SecD"/>
</dbReference>
<dbReference type="GO" id="GO:0015450">
    <property type="term" value="F:protein-transporting ATPase activity"/>
    <property type="evidence" value="ECO:0007669"/>
    <property type="project" value="InterPro"/>
</dbReference>
<keyword evidence="4 9" id="KW-0812">Transmembrane</keyword>
<feature type="compositionally biased region" description="Acidic residues" evidence="11">
    <location>
        <begin position="179"/>
        <end position="197"/>
    </location>
</feature>
<comment type="subunit">
    <text evidence="9">Forms a complex with SecF. Part of the essential Sec protein translocation apparatus which comprises SecA, SecYEG and auxiliary proteins SecDF. Other proteins may also be involved.</text>
</comment>
<feature type="transmembrane region" description="Helical" evidence="9">
    <location>
        <begin position="676"/>
        <end position="697"/>
    </location>
</feature>
<dbReference type="HAMAP" id="MF_01463_B">
    <property type="entry name" value="SecD_B"/>
    <property type="match status" value="1"/>
</dbReference>
<organism evidence="15 16">
    <name type="scientific">Phytoactinopolyspora halotolerans</name>
    <dbReference type="NCBI Taxonomy" id="1981512"/>
    <lineage>
        <taxon>Bacteria</taxon>
        <taxon>Bacillati</taxon>
        <taxon>Actinomycetota</taxon>
        <taxon>Actinomycetes</taxon>
        <taxon>Jiangellales</taxon>
        <taxon>Jiangellaceae</taxon>
        <taxon>Phytoactinopolyspora</taxon>
    </lineage>
</organism>
<feature type="region of interest" description="Disordered" evidence="11">
    <location>
        <begin position="807"/>
        <end position="834"/>
    </location>
</feature>
<dbReference type="Pfam" id="PF21760">
    <property type="entry name" value="SecD_1st"/>
    <property type="match status" value="1"/>
</dbReference>
<dbReference type="NCBIfam" id="TIGR00966">
    <property type="entry name" value="transloc_SecF"/>
    <property type="match status" value="1"/>
</dbReference>
<feature type="transmembrane region" description="Helical" evidence="9">
    <location>
        <begin position="340"/>
        <end position="362"/>
    </location>
</feature>
<feature type="transmembrane region" description="Helical" evidence="9">
    <location>
        <begin position="470"/>
        <end position="494"/>
    </location>
</feature>
<proteinExistence type="inferred from homology"/>
<feature type="compositionally biased region" description="Acidic residues" evidence="11">
    <location>
        <begin position="161"/>
        <end position="171"/>
    </location>
</feature>
<keyword evidence="2 9" id="KW-0813">Transport</keyword>
<comment type="subcellular location">
    <subcellularLocation>
        <location evidence="1 9">Cell membrane</location>
        <topology evidence="1 9">Multi-pass membrane protein</topology>
    </subcellularLocation>
</comment>
<dbReference type="GO" id="GO:0043952">
    <property type="term" value="P:protein transport by the Sec complex"/>
    <property type="evidence" value="ECO:0007669"/>
    <property type="project" value="UniProtKB-UniRule"/>
</dbReference>
<evidence type="ECO:0000256" key="9">
    <source>
        <dbReference type="HAMAP-Rule" id="MF_01463"/>
    </source>
</evidence>
<keyword evidence="16" id="KW-1185">Reference proteome</keyword>
<comment type="similarity">
    <text evidence="9">Belongs to the SecD/SecF family. SecD subfamily.</text>
</comment>
<dbReference type="PANTHER" id="PTHR30081">
    <property type="entry name" value="PROTEIN-EXPORT MEMBRANE PROTEIN SEC"/>
    <property type="match status" value="1"/>
</dbReference>
<dbReference type="InterPro" id="IPR022813">
    <property type="entry name" value="SecD/SecF_arch_bac"/>
</dbReference>
<dbReference type="HAMAP" id="MF_01464_B">
    <property type="entry name" value="SecF_B"/>
    <property type="match status" value="1"/>
</dbReference>
<feature type="transmembrane region" description="Helical" evidence="9">
    <location>
        <begin position="442"/>
        <end position="464"/>
    </location>
</feature>
<dbReference type="NCBIfam" id="TIGR01129">
    <property type="entry name" value="secD"/>
    <property type="match status" value="1"/>
</dbReference>
<feature type="compositionally biased region" description="Acidic residues" evidence="11">
    <location>
        <begin position="110"/>
        <end position="139"/>
    </location>
</feature>
<feature type="domain" description="SecDF P1 head subdomain" evidence="14">
    <location>
        <begin position="204"/>
        <end position="322"/>
    </location>
</feature>
<dbReference type="NCBIfam" id="TIGR00916">
    <property type="entry name" value="2A0604s01"/>
    <property type="match status" value="2"/>
</dbReference>
<evidence type="ECO:0000256" key="1">
    <source>
        <dbReference type="ARBA" id="ARBA00004651"/>
    </source>
</evidence>
<dbReference type="PANTHER" id="PTHR30081:SF1">
    <property type="entry name" value="PROTEIN TRANSLOCASE SUBUNIT SECD"/>
    <property type="match status" value="1"/>
</dbReference>
<feature type="transmembrane region" description="Helical" evidence="9">
    <location>
        <begin position="703"/>
        <end position="724"/>
    </location>
</feature>
<feature type="transmembrane region" description="Helical" evidence="9">
    <location>
        <begin position="536"/>
        <end position="556"/>
    </location>
</feature>
<feature type="transmembrane region" description="Helical" evidence="9">
    <location>
        <begin position="652"/>
        <end position="669"/>
    </location>
</feature>
<gene>
    <name evidence="9 15" type="primary">secD</name>
    <name evidence="10" type="synonym">secF</name>
    <name evidence="15" type="ORF">G1H10_01950</name>
</gene>
<keyword evidence="3 9" id="KW-1003">Cell membrane</keyword>
<comment type="similarity">
    <text evidence="10">Belongs to the SecD/SecF family. SecF subfamily.</text>
</comment>
<dbReference type="EMBL" id="JAAGOA010000001">
    <property type="protein sequence ID" value="NED98927.1"/>
    <property type="molecule type" value="Genomic_DNA"/>
</dbReference>
<dbReference type="InterPro" id="IPR048634">
    <property type="entry name" value="SecD_SecF_C"/>
</dbReference>
<feature type="domain" description="Protein export membrane protein SecD/SecF C-terminal" evidence="12">
    <location>
        <begin position="326"/>
        <end position="498"/>
    </location>
</feature>
<dbReference type="PRINTS" id="PR01755">
    <property type="entry name" value="SECFTRNLCASE"/>
</dbReference>
<comment type="caution">
    <text evidence="9">Lacks conserved residue(s) required for the propagation of feature annotation.</text>
</comment>
<evidence type="ECO:0000256" key="8">
    <source>
        <dbReference type="ARBA" id="ARBA00023136"/>
    </source>
</evidence>
<feature type="region of interest" description="Disordered" evidence="11">
    <location>
        <begin position="90"/>
        <end position="210"/>
    </location>
</feature>
<dbReference type="InterPro" id="IPR022646">
    <property type="entry name" value="SecD/SecF_CS"/>
</dbReference>
<evidence type="ECO:0000256" key="3">
    <source>
        <dbReference type="ARBA" id="ARBA00022475"/>
    </source>
</evidence>
<evidence type="ECO:0000256" key="4">
    <source>
        <dbReference type="ARBA" id="ARBA00022692"/>
    </source>
</evidence>
<dbReference type="SUPFAM" id="SSF82866">
    <property type="entry name" value="Multidrug efflux transporter AcrB transmembrane domain"/>
    <property type="match status" value="2"/>
</dbReference>
<keyword evidence="5 9" id="KW-0653">Protein transport</keyword>
<dbReference type="Gene3D" id="3.30.1360.200">
    <property type="match status" value="1"/>
</dbReference>
<evidence type="ECO:0000256" key="6">
    <source>
        <dbReference type="ARBA" id="ARBA00022989"/>
    </source>
</evidence>
<feature type="transmembrane region" description="Helical" evidence="9">
    <location>
        <begin position="369"/>
        <end position="391"/>
    </location>
</feature>
<accession>A0A6L9S3C1</accession>
<dbReference type="GO" id="GO:0006605">
    <property type="term" value="P:protein targeting"/>
    <property type="evidence" value="ECO:0007669"/>
    <property type="project" value="UniProtKB-UniRule"/>
</dbReference>
<dbReference type="InterPro" id="IPR054384">
    <property type="entry name" value="SecDF_P1_head"/>
</dbReference>
<dbReference type="InterPro" id="IPR048631">
    <property type="entry name" value="SecD_1st"/>
</dbReference>
<dbReference type="Pfam" id="PF22599">
    <property type="entry name" value="SecDF_P1_head"/>
    <property type="match status" value="1"/>
</dbReference>
<feature type="transmembrane region" description="Helical" evidence="9">
    <location>
        <begin position="397"/>
        <end position="416"/>
    </location>
</feature>
<evidence type="ECO:0000313" key="16">
    <source>
        <dbReference type="Proteomes" id="UP000475214"/>
    </source>
</evidence>
<feature type="domain" description="Protein export membrane protein SecD/SecF C-terminal" evidence="12">
    <location>
        <begin position="628"/>
        <end position="806"/>
    </location>
</feature>
<evidence type="ECO:0000313" key="15">
    <source>
        <dbReference type="EMBL" id="NED98927.1"/>
    </source>
</evidence>
<comment type="subunit">
    <text evidence="10">Forms a complex with SecD. Part of the essential Sec protein translocation apparatus which comprises SecA, SecYEG and auxiliary proteins SecDF. Other proteins may also be involved.</text>
</comment>
<reference evidence="15 16" key="1">
    <citation type="submission" date="2020-02" db="EMBL/GenBank/DDBJ databases">
        <authorList>
            <person name="Li X.-J."/>
            <person name="Han X.-M."/>
        </authorList>
    </citation>
    <scope>NUCLEOTIDE SEQUENCE [LARGE SCALE GENOMIC DNA]</scope>
    <source>
        <strain evidence="15 16">CCTCC AB 2017055</strain>
    </source>
</reference>
<dbReference type="InterPro" id="IPR022645">
    <property type="entry name" value="SecD/SecF_bac"/>
</dbReference>
<evidence type="ECO:0000259" key="14">
    <source>
        <dbReference type="Pfam" id="PF22599"/>
    </source>
</evidence>
<evidence type="ECO:0000256" key="7">
    <source>
        <dbReference type="ARBA" id="ARBA00023010"/>
    </source>
</evidence>
<feature type="transmembrane region" description="Helical" evidence="9">
    <location>
        <begin position="762"/>
        <end position="789"/>
    </location>
</feature>
<dbReference type="GO" id="GO:0065002">
    <property type="term" value="P:intracellular protein transmembrane transport"/>
    <property type="evidence" value="ECO:0007669"/>
    <property type="project" value="UniProtKB-UniRule"/>
</dbReference>
<keyword evidence="7 9" id="KW-0811">Translocation</keyword>
<keyword evidence="8 9" id="KW-0472">Membrane</keyword>
<dbReference type="Pfam" id="PF07549">
    <property type="entry name" value="Sec_GG"/>
    <property type="match status" value="2"/>
</dbReference>
<comment type="caution">
    <text evidence="15">The sequence shown here is derived from an EMBL/GenBank/DDBJ whole genome shotgun (WGS) entry which is preliminary data.</text>
</comment>
<protein>
    <recommendedName>
        <fullName evidence="9 10">Multifunctional fusion protein</fullName>
    </recommendedName>
    <domain>
        <recommendedName>
            <fullName evidence="9">Protein translocase subunit SecD</fullName>
        </recommendedName>
    </domain>
    <domain>
        <recommendedName>
            <fullName evidence="10">Protein-export membrane protein SecF</fullName>
        </recommendedName>
    </domain>
</protein>
<dbReference type="Gene3D" id="3.30.70.3220">
    <property type="match status" value="1"/>
</dbReference>
<keyword evidence="6 9" id="KW-1133">Transmembrane helix</keyword>
<dbReference type="GO" id="GO:0005886">
    <property type="term" value="C:plasma membrane"/>
    <property type="evidence" value="ECO:0007669"/>
    <property type="project" value="UniProtKB-SubCell"/>
</dbReference>
<dbReference type="InterPro" id="IPR055344">
    <property type="entry name" value="SecD_SecF_C_bact"/>
</dbReference>
<name>A0A6L9S3C1_9ACTN</name>
<comment type="function">
    <text evidence="9">Part of the Sec protein translocase complex. Interacts with the SecYEG preprotein conducting channel. SecDF uses the proton motive force (PMF) to complete protein translocation after the ATP-dependent function of SecA.</text>
</comment>
<evidence type="ECO:0000259" key="12">
    <source>
        <dbReference type="Pfam" id="PF02355"/>
    </source>
</evidence>
<dbReference type="InterPro" id="IPR005665">
    <property type="entry name" value="SecF_bac"/>
</dbReference>
<dbReference type="NCBIfam" id="NF009583">
    <property type="entry name" value="PRK13024.1-3"/>
    <property type="match status" value="1"/>
</dbReference>
<evidence type="ECO:0000256" key="5">
    <source>
        <dbReference type="ARBA" id="ARBA00022927"/>
    </source>
</evidence>
<sequence length="834" mass="86805">MTASPNLGLDLEGGAQITLEAQDAPNAEANSENTDRAVEVLRRRVDALGVSEPSLSRSGENRIIVELPGVEDPTEASEALGRTAQLTIHPVLGYGNAPEQGEGDAQGDGTDTEQNDAPDDEANGESGDEANGESGDEQSNESAGNGGADGAAAIQQVSNDSGDDTADENSGDGDAGTQEPDDPGADGSGDESFDPTAEESVIQDERGGPITVGSAAMTGEEISEASAMYDVQQAGGWYVDIVFTGGGADDWARITGEAACFPEGDPQRRIAIILDGDVISSPNVVNTACNVGQRGGTTMITGNFEEESAKELAALIEGGALPLPVEVIEQRVVGPTLGDAAISASAWAAIIGLALTTVFIVVTYRLIGLMAVVALIGYALMAYAALSALGATLTLPGLAGFVLAIGMAVDANVLIFERAREDFVDGEINSLRNAVPSGFKKAVSAIADSNVTTLLAAALLFFLASGPVRGFGVTLTIGVLASLLSALVLSRALADWLVRQPWIRAHPVASGLGKHGRVRLWLRERSPDLMRYTRRFLGASLIAVVLAGAGIAIRGLDFGIEFTGGRLIEVAPDEPVDVDDARDAVADVGFPTAIVNESGGAGEEAISVRTVEMSDTEAREVIDAINELGGGGELIRDELIGPSLGDELQRNALIALAVALAAQLAYLAIRFRWTFGAGAVTALFQNVIVTVGLFAWLGKPIDGIFLAAILTIIGYTVNDSVVVFDRIRETWTRRPGEDFAQVANTAVLNTLPRSVNTGMSTLFPLIALYFLGGDSLSDFAFALIVGILIGTYSSNFTATPLAAELETWKPAPPPEEKPQPTKGSREDPNYGAVV</sequence>
<evidence type="ECO:0000256" key="2">
    <source>
        <dbReference type="ARBA" id="ARBA00022448"/>
    </source>
</evidence>
<feature type="compositionally biased region" description="Basic and acidic residues" evidence="11">
    <location>
        <begin position="814"/>
        <end position="828"/>
    </location>
</feature>